<sequence>METRFQFDDRTAVVETTKGKVRGYILKDIYVFKGIPYAKAKRFHAPEPVTAWKDVFDATSYGYVCPQLYLPKPNGEIFVPHRYWPMNEDCMNLNLWTPACDEQKRPVMVWLHGGGYESGSAIEHIAYEGENMSRFGDVVTISINHRLNIIGYFDLSEFGDEYMNSGNAGGDDIIAALKWIQENVEKFGGDPDNVIIFGQSGGGGKVTTLLQSPGADGLYAKGYSMSGVLDVERPTEEESGKALAESIMAELSVSKVKELEEVPYQRLADAYLKVRPDFAKENRYVGDLPFRNEFYAGDPLLYGFRKETAHIPMLVGSVFGEMASFVPGNADKKKMSEEAEIRIVEEMLGTEAAAQLVPMFKKAYPERHISDIVRMDYIFRNGIHKYIRLRSGLNQCTYSYMFNHDMPIEGGSTPWHCSDIPYVFHNTEFVPSTQEGCTESLEKLIFDTVMAFARSGDPNHGNLPFWPASIPEKEQTMVFDVKAELRCNYDHELMPVFKKYMQPVFEKNRDKITEKAQH</sequence>
<dbReference type="EMBL" id="MEHD01000036">
    <property type="protein sequence ID" value="ODR50107.1"/>
    <property type="molecule type" value="Genomic_DNA"/>
</dbReference>
<dbReference type="AlphaFoldDB" id="A0A1E3UNJ2"/>
<evidence type="ECO:0000313" key="6">
    <source>
        <dbReference type="EMBL" id="ODR55217.1"/>
    </source>
</evidence>
<comment type="caution">
    <text evidence="6">The sequence shown here is derived from an EMBL/GenBank/DDBJ whole genome shotgun (WGS) entry which is preliminary data.</text>
</comment>
<dbReference type="InterPro" id="IPR019826">
    <property type="entry name" value="Carboxylesterase_B_AS"/>
</dbReference>
<feature type="domain" description="Carboxylesterase type B" evidence="4">
    <location>
        <begin position="11"/>
        <end position="484"/>
    </location>
</feature>
<dbReference type="PROSITE" id="PS00122">
    <property type="entry name" value="CARBOXYLESTERASE_B_1"/>
    <property type="match status" value="1"/>
</dbReference>
<dbReference type="EC" id="3.1.1.-" evidence="3"/>
<dbReference type="InterPro" id="IPR029058">
    <property type="entry name" value="AB_hydrolase_fold"/>
</dbReference>
<organism evidence="6 7">
    <name type="scientific">Eisenbergiella tayi</name>
    <dbReference type="NCBI Taxonomy" id="1432052"/>
    <lineage>
        <taxon>Bacteria</taxon>
        <taxon>Bacillati</taxon>
        <taxon>Bacillota</taxon>
        <taxon>Clostridia</taxon>
        <taxon>Lachnospirales</taxon>
        <taxon>Lachnospiraceae</taxon>
        <taxon>Eisenbergiella</taxon>
    </lineage>
</organism>
<evidence type="ECO:0000313" key="5">
    <source>
        <dbReference type="EMBL" id="ODR50107.1"/>
    </source>
</evidence>
<dbReference type="PANTHER" id="PTHR11559">
    <property type="entry name" value="CARBOXYLESTERASE"/>
    <property type="match status" value="1"/>
</dbReference>
<dbReference type="ESTHER" id="9firm-f7ki78">
    <property type="family name" value="Carb_B_Bacteria"/>
</dbReference>
<proteinExistence type="inferred from homology"/>
<dbReference type="RefSeq" id="WP_069410863.1">
    <property type="nucleotide sequence ID" value="NZ_DAWDRA010000012.1"/>
</dbReference>
<accession>A0A1E3UNJ2</accession>
<reference evidence="6 7" key="2">
    <citation type="submission" date="2016-08" db="EMBL/GenBank/DDBJ databases">
        <authorList>
            <person name="Seilhamer J.J."/>
        </authorList>
    </citation>
    <scope>NUCLEOTIDE SEQUENCE [LARGE SCALE GENOMIC DNA]</scope>
    <source>
        <strain evidence="6 7">NML150140-1</strain>
    </source>
</reference>
<keyword evidence="8" id="KW-1185">Reference proteome</keyword>
<reference evidence="5 8" key="1">
    <citation type="submission" date="2016-08" db="EMBL/GenBank/DDBJ databases">
        <title>Characterization of Isolates of Eisenbergiella tayi Derived from Blood Cultures, Using Whole Genome Sequencing.</title>
        <authorList>
            <person name="Bernier A.-M."/>
            <person name="Burdz T."/>
            <person name="Wiebe D."/>
            <person name="Bernard K."/>
        </authorList>
    </citation>
    <scope>NUCLEOTIDE SEQUENCE [LARGE SCALE GENOMIC DNA]</scope>
    <source>
        <strain evidence="5 8">NML120146</strain>
    </source>
</reference>
<dbReference type="InterPro" id="IPR002018">
    <property type="entry name" value="CarbesteraseB"/>
</dbReference>
<name>A0A1E3UNJ2_9FIRM</name>
<gene>
    <name evidence="6" type="ORF">BEI59_04740</name>
    <name evidence="5" type="ORF">BEI63_23735</name>
</gene>
<evidence type="ECO:0000256" key="2">
    <source>
        <dbReference type="ARBA" id="ARBA00022801"/>
    </source>
</evidence>
<dbReference type="Proteomes" id="UP000094869">
    <property type="component" value="Unassembled WGS sequence"/>
</dbReference>
<evidence type="ECO:0000256" key="3">
    <source>
        <dbReference type="RuleBase" id="RU361235"/>
    </source>
</evidence>
<evidence type="ECO:0000313" key="8">
    <source>
        <dbReference type="Proteomes" id="UP000094869"/>
    </source>
</evidence>
<dbReference type="Pfam" id="PF00135">
    <property type="entry name" value="COesterase"/>
    <property type="match status" value="1"/>
</dbReference>
<evidence type="ECO:0000259" key="4">
    <source>
        <dbReference type="Pfam" id="PF00135"/>
    </source>
</evidence>
<dbReference type="InterPro" id="IPR050309">
    <property type="entry name" value="Type-B_Carboxylest/Lipase"/>
</dbReference>
<keyword evidence="2 3" id="KW-0378">Hydrolase</keyword>
<evidence type="ECO:0000313" key="7">
    <source>
        <dbReference type="Proteomes" id="UP000094271"/>
    </source>
</evidence>
<dbReference type="EMBL" id="MEHA01000002">
    <property type="protein sequence ID" value="ODR55217.1"/>
    <property type="molecule type" value="Genomic_DNA"/>
</dbReference>
<dbReference type="Gene3D" id="3.40.50.1820">
    <property type="entry name" value="alpha/beta hydrolase"/>
    <property type="match status" value="1"/>
</dbReference>
<evidence type="ECO:0000256" key="1">
    <source>
        <dbReference type="ARBA" id="ARBA00005964"/>
    </source>
</evidence>
<comment type="similarity">
    <text evidence="1 3">Belongs to the type-B carboxylesterase/lipase family.</text>
</comment>
<dbReference type="GO" id="GO:0016787">
    <property type="term" value="F:hydrolase activity"/>
    <property type="evidence" value="ECO:0007669"/>
    <property type="project" value="UniProtKB-KW"/>
</dbReference>
<protein>
    <recommendedName>
        <fullName evidence="3">Carboxylic ester hydrolase</fullName>
        <ecNumber evidence="3">3.1.1.-</ecNumber>
    </recommendedName>
</protein>
<dbReference type="SUPFAM" id="SSF53474">
    <property type="entry name" value="alpha/beta-Hydrolases"/>
    <property type="match status" value="1"/>
</dbReference>
<dbReference type="Proteomes" id="UP000094271">
    <property type="component" value="Unassembled WGS sequence"/>
</dbReference>